<evidence type="ECO:0000313" key="4">
    <source>
        <dbReference type="Proteomes" id="UP000663720"/>
    </source>
</evidence>
<evidence type="ECO:0000256" key="1">
    <source>
        <dbReference type="ARBA" id="ARBA00023002"/>
    </source>
</evidence>
<feature type="domain" description="Cysteine-rich" evidence="2">
    <location>
        <begin position="3"/>
        <end position="82"/>
    </location>
</feature>
<reference evidence="3" key="1">
    <citation type="journal article" date="2021" name="Microb. Physiol.">
        <title>Proteogenomic Insights into the Physiology of Marine, Sulfate-Reducing, Filamentous Desulfonema limicola and Desulfonema magnum.</title>
        <authorList>
            <person name="Schnaars V."/>
            <person name="Wohlbrand L."/>
            <person name="Scheve S."/>
            <person name="Hinrichs C."/>
            <person name="Reinhardt R."/>
            <person name="Rabus R."/>
        </authorList>
    </citation>
    <scope>NUCLEOTIDE SEQUENCE</scope>
    <source>
        <strain evidence="3">5ac10</strain>
    </source>
</reference>
<dbReference type="AlphaFoldDB" id="A0A975GH34"/>
<evidence type="ECO:0000313" key="3">
    <source>
        <dbReference type="EMBL" id="QTA80864.1"/>
    </source>
</evidence>
<dbReference type="InterPro" id="IPR004017">
    <property type="entry name" value="Cys_rich_dom"/>
</dbReference>
<dbReference type="InterPro" id="IPR051278">
    <property type="entry name" value="HdrB/HdrD_reductase"/>
</dbReference>
<dbReference type="PANTHER" id="PTHR42947">
    <property type="entry name" value="COB--COM HETERODISULFIDE REDUCTASE SUBUNIT B 1"/>
    <property type="match status" value="1"/>
</dbReference>
<dbReference type="KEGG" id="dli:dnl_31770"/>
<feature type="domain" description="Cysteine-rich" evidence="2">
    <location>
        <begin position="148"/>
        <end position="236"/>
    </location>
</feature>
<proteinExistence type="predicted"/>
<gene>
    <name evidence="3" type="ORF">dnl_31770</name>
</gene>
<dbReference type="GO" id="GO:0016491">
    <property type="term" value="F:oxidoreductase activity"/>
    <property type="evidence" value="ECO:0007669"/>
    <property type="project" value="UniProtKB-KW"/>
</dbReference>
<keyword evidence="1" id="KW-0560">Oxidoreductase</keyword>
<organism evidence="3 4">
    <name type="scientific">Desulfonema limicola</name>
    <dbReference type="NCBI Taxonomy" id="45656"/>
    <lineage>
        <taxon>Bacteria</taxon>
        <taxon>Pseudomonadati</taxon>
        <taxon>Thermodesulfobacteriota</taxon>
        <taxon>Desulfobacteria</taxon>
        <taxon>Desulfobacterales</taxon>
        <taxon>Desulfococcaceae</taxon>
        <taxon>Desulfonema</taxon>
    </lineage>
</organism>
<dbReference type="Gene3D" id="1.20.1050.140">
    <property type="match status" value="1"/>
</dbReference>
<dbReference type="RefSeq" id="WP_207692430.1">
    <property type="nucleotide sequence ID" value="NZ_CP061799.1"/>
</dbReference>
<accession>A0A975GH34</accession>
<keyword evidence="4" id="KW-1185">Reference proteome</keyword>
<dbReference type="PANTHER" id="PTHR42947:SF1">
    <property type="entry name" value="COB--COM HETERODISULFIDE REDUCTASE SUBUNIT B 1"/>
    <property type="match status" value="1"/>
</dbReference>
<name>A0A975GH34_9BACT</name>
<sequence length="296" mass="33187">MEIAYYPGCSLQQSSSLYDHQTRMIFSRLGVELKEIEDWNCCGATSAGKVDDFLAVVMPARNIGIAESAGFTEMVIPCSACYSRTIVAQKRMQDNPELRDEINSGLTAKIKGSIRISTIMEVFLNHVSPDLIKQKLTHKFRGLKPVCYYGCMQTRFPYNVPASDNVENPQAMETLLKLFGIRALDWNYKTYCCGASAAVNDPDTALNLMAKIMKEAAARGANCFVTTCPMCQMNLDANQEAFCKKHDIKERLPVYFITELAGAAFGISPEDMQVDRHFIDSMTLLKELEQNEHKDK</sequence>
<dbReference type="Pfam" id="PF02754">
    <property type="entry name" value="CCG"/>
    <property type="match status" value="2"/>
</dbReference>
<dbReference type="Gene3D" id="3.40.50.11810">
    <property type="match status" value="1"/>
</dbReference>
<protein>
    <submittedName>
        <fullName evidence="3">Cysteine-rich domain-containing protein</fullName>
    </submittedName>
</protein>
<dbReference type="Proteomes" id="UP000663720">
    <property type="component" value="Chromosome"/>
</dbReference>
<evidence type="ECO:0000259" key="2">
    <source>
        <dbReference type="Pfam" id="PF02754"/>
    </source>
</evidence>
<dbReference type="EMBL" id="CP061799">
    <property type="protein sequence ID" value="QTA80864.1"/>
    <property type="molecule type" value="Genomic_DNA"/>
</dbReference>